<dbReference type="Pfam" id="PF10996">
    <property type="entry name" value="Beta-Casp"/>
    <property type="match status" value="1"/>
</dbReference>
<comment type="caution">
    <text evidence="10">The sequence shown here is derived from an EMBL/GenBank/DDBJ whole genome shotgun (WGS) entry which is preliminary data.</text>
</comment>
<keyword evidence="3 6" id="KW-0507">mRNA processing</keyword>
<dbReference type="Proteomes" id="UP000827092">
    <property type="component" value="Unassembled WGS sequence"/>
</dbReference>
<name>A0AAV6V2A8_9ARAC</name>
<evidence type="ECO:0000259" key="9">
    <source>
        <dbReference type="PROSITE" id="PS50848"/>
    </source>
</evidence>
<dbReference type="InterPro" id="IPR002913">
    <property type="entry name" value="START_lipid-bd_dom"/>
</dbReference>
<evidence type="ECO:0000256" key="7">
    <source>
        <dbReference type="SAM" id="MobiDB-lite"/>
    </source>
</evidence>
<feature type="compositionally biased region" description="Basic and acidic residues" evidence="7">
    <location>
        <begin position="1112"/>
        <end position="1131"/>
    </location>
</feature>
<dbReference type="PANTHER" id="PTHR45922">
    <property type="entry name" value="CLEAVAGE AND POLYADENYLATION SPECIFICITY FACTOR SUBUNIT 2"/>
    <property type="match status" value="1"/>
</dbReference>
<evidence type="ECO:0000256" key="1">
    <source>
        <dbReference type="ARBA" id="ARBA00004123"/>
    </source>
</evidence>
<evidence type="ECO:0000313" key="10">
    <source>
        <dbReference type="EMBL" id="KAG8189950.1"/>
    </source>
</evidence>
<dbReference type="Gene3D" id="3.30.530.20">
    <property type="match status" value="1"/>
</dbReference>
<evidence type="ECO:0000256" key="5">
    <source>
        <dbReference type="ARBA" id="ARBA00023242"/>
    </source>
</evidence>
<dbReference type="SMART" id="SM01027">
    <property type="entry name" value="Beta-Casp"/>
    <property type="match status" value="1"/>
</dbReference>
<evidence type="ECO:0000313" key="11">
    <source>
        <dbReference type="Proteomes" id="UP000827092"/>
    </source>
</evidence>
<sequence length="1472" mass="167311">MELIIVDFTLWLFSLIAASIIFTLYLYKTISYFTVEREKGFLVIHLIRALKKVCPVGFGNKWRLLPQPAGVSRCWTKTMQLPGTQTSTNVYAAVSSVSCSSMYAFSLIADVSKWGEWEPLPSTQCLNLKPMCDKLKKDAFMLADEVVGIHRGTDVQSFTALYRFMSFAEKTVKWVLFWNAKKLEFLFFLIQPAVSKTVESQCVITHIYSSHKLTPHISSLVAQRLRNIKDFLLLSQVHVVSSRYAPAIPVVPTARWYCDRPLDKPLKNQSRTAIPESSNESVQKAFVLMPVLWCLTYVYKKVKGYHLTVSKTSGDLGAKKTKKKETPTGSPVMLKEKLKRSISETCMKPPKRGDFRSTLSLNPSPNAKKGSNFNNRTPIIVEENLNLEMEQEEANAKTSSLAEKEQTQSEAAEDVHKGSSHSDCSELQTDDETYVNLHVIHEDVSPVNLAAACCDKTDIFCSSTSDFELVDTNQQFLDCKIADFLTQGNYGASELQAEMMLASQFNKLVSSEDQFTGGWIYHSTCKGITVLAKTTVGQVMKIIGFLCQVELPYDYNDVWKCVKNPRFRFISDETVKTVDIIERISNSQKLIHIYHETSGFLKKESIDFCLLQTEREEVNSYYSSFHSIEYGKCPFMTSVTRGSLRPSGWVVERLKPQRCKVTHMMQILVSSSDSLYIQELSNLVPLAMHNLRTYLASKPKPNITSLFHIFVCCVRMTSIIKLLPLSGVHGEDPHCYILQVDEFKFLLDCGWDENFNMTHIRELKKHIHQVDAVLLSYPDILHLGALPYVVGKCNLDCPIYSTIPVYKMGQMFMYDLYQSRNNTEDFELFTLDDVDAAFDKIIQLKYSQTINLKGKGQGISITPLPGGHMIGGTIWRIVKDGEEDIVYAVDFNHKKERHLNGCILETINRPSLLITDSYNATYVQPRRRLRDEKLMTNVLQTLKNGGNVMISVDTAGRVLELAHMMDQLWRNHDSGLMAYSLALLNNVSYNVVEFAKSQVEWMSDKIMRSFEGLKGNPFQFKHLQLCHSLTELNKVPEPKAVLASMPGMECGFSRELFIQWCGNPRNSIILTSRSLPGTLSRSLIESPQLGAIELKIRRRVRLEGAELEEHLRKEKDKEMEKARQRAEKEAEFDGSDSSEESEDEMEVDQRGNARHDLMMKVEGKPRGGGFFKQARKSYPMFPVKEEKIKWDDYGEIIKLEDYMIIEQSNIEEENKENKMESEDAVQDITEVPTKCISFMQTYDINCQIQFIDFEGRSDSESIRKILSMIKPRRLIVVRGPTEATEALATYCTSGAVQGKVFTPNLLEMVDATTESHIYQVKLKDSLVSSLDFVKSNEVELAWVDGEIIMEEDTDKITPKETEEKDPVINSEDPDAAKEEGEVEGDIIPVLQPLPTSQISAHPTLFINEVLLSDFKQVLMRNGINAEFNGGVLYCNEVVALRKNESGHIDFEGCLTDDYFKVRELLYEQYAII</sequence>
<feature type="region of interest" description="Disordered" evidence="7">
    <location>
        <begin position="1112"/>
        <end position="1152"/>
    </location>
</feature>
<feature type="region of interest" description="Disordered" evidence="7">
    <location>
        <begin position="346"/>
        <end position="374"/>
    </location>
</feature>
<evidence type="ECO:0000256" key="4">
    <source>
        <dbReference type="ARBA" id="ARBA00022884"/>
    </source>
</evidence>
<reference evidence="10 11" key="1">
    <citation type="journal article" date="2022" name="Nat. Ecol. Evol.">
        <title>A masculinizing supergene underlies an exaggerated male reproductive morph in a spider.</title>
        <authorList>
            <person name="Hendrickx F."/>
            <person name="De Corte Z."/>
            <person name="Sonet G."/>
            <person name="Van Belleghem S.M."/>
            <person name="Kostlbacher S."/>
            <person name="Vangestel C."/>
        </authorList>
    </citation>
    <scope>NUCLEOTIDE SEQUENCE [LARGE SCALE GENOMIC DNA]</scope>
    <source>
        <strain evidence="10">W744_W776</strain>
    </source>
</reference>
<keyword evidence="4 6" id="KW-0694">RNA-binding</keyword>
<proteinExistence type="inferred from homology"/>
<dbReference type="InterPro" id="IPR011108">
    <property type="entry name" value="RMMBL"/>
</dbReference>
<keyword evidence="8" id="KW-1133">Transmembrane helix</keyword>
<dbReference type="InterPro" id="IPR022712">
    <property type="entry name" value="Beta_Casp"/>
</dbReference>
<feature type="compositionally biased region" description="Acidic residues" evidence="7">
    <location>
        <begin position="1132"/>
        <end position="1146"/>
    </location>
</feature>
<dbReference type="PANTHER" id="PTHR45922:SF1">
    <property type="entry name" value="CLEAVAGE AND POLYADENYLATION SPECIFICITY FACTOR SUBUNIT 2"/>
    <property type="match status" value="1"/>
</dbReference>
<keyword evidence="8" id="KW-0472">Membrane</keyword>
<protein>
    <recommendedName>
        <fullName evidence="6">Cleavage and polyadenylation specificity factor subunit 2</fullName>
    </recommendedName>
    <alternativeName>
        <fullName evidence="6">Cleavage and polyadenylation specificity factor 100 kDa subunit</fullName>
    </alternativeName>
</protein>
<dbReference type="InterPro" id="IPR025069">
    <property type="entry name" value="Cpsf2_C"/>
</dbReference>
<comment type="subcellular location">
    <subcellularLocation>
        <location evidence="1 6">Nucleus</location>
    </subcellularLocation>
</comment>
<feature type="compositionally biased region" description="Basic and acidic residues" evidence="7">
    <location>
        <begin position="402"/>
        <end position="417"/>
    </location>
</feature>
<keyword evidence="8" id="KW-0812">Transmembrane</keyword>
<dbReference type="Pfam" id="PF07521">
    <property type="entry name" value="RMMBL"/>
    <property type="match status" value="1"/>
</dbReference>
<evidence type="ECO:0000256" key="6">
    <source>
        <dbReference type="RuleBase" id="RU365006"/>
    </source>
</evidence>
<feature type="region of interest" description="Disordered" evidence="7">
    <location>
        <begin position="390"/>
        <end position="427"/>
    </location>
</feature>
<evidence type="ECO:0000256" key="8">
    <source>
        <dbReference type="SAM" id="Phobius"/>
    </source>
</evidence>
<dbReference type="Pfam" id="PF01852">
    <property type="entry name" value="START"/>
    <property type="match status" value="1"/>
</dbReference>
<dbReference type="InterPro" id="IPR023393">
    <property type="entry name" value="START-like_dom_sf"/>
</dbReference>
<dbReference type="CDD" id="cd16293">
    <property type="entry name" value="CPSF2-like_MBL-fold"/>
    <property type="match status" value="1"/>
</dbReference>
<keyword evidence="11" id="KW-1185">Reference proteome</keyword>
<dbReference type="InterPro" id="IPR001279">
    <property type="entry name" value="Metallo-B-lactamas"/>
</dbReference>
<dbReference type="InterPro" id="IPR035639">
    <property type="entry name" value="CPSF2_MBL"/>
</dbReference>
<dbReference type="PROSITE" id="PS50848">
    <property type="entry name" value="START"/>
    <property type="match status" value="1"/>
</dbReference>
<keyword evidence="5 6" id="KW-0539">Nucleus</keyword>
<accession>A0AAV6V2A8</accession>
<gene>
    <name evidence="10" type="ORF">JTE90_009089</name>
</gene>
<dbReference type="SUPFAM" id="SSF56281">
    <property type="entry name" value="Metallo-hydrolase/oxidoreductase"/>
    <property type="match status" value="1"/>
</dbReference>
<dbReference type="InterPro" id="IPR036866">
    <property type="entry name" value="RibonucZ/Hydroxyglut_hydro"/>
</dbReference>
<dbReference type="GO" id="GO:0006398">
    <property type="term" value="P:mRNA 3'-end processing by stem-loop binding and cleavage"/>
    <property type="evidence" value="ECO:0007669"/>
    <property type="project" value="InterPro"/>
</dbReference>
<feature type="domain" description="START" evidence="9">
    <location>
        <begin position="559"/>
        <end position="667"/>
    </location>
</feature>
<dbReference type="GO" id="GO:0003723">
    <property type="term" value="F:RNA binding"/>
    <property type="evidence" value="ECO:0007669"/>
    <property type="project" value="UniProtKB-KW"/>
</dbReference>
<dbReference type="SUPFAM" id="SSF55961">
    <property type="entry name" value="Bet v1-like"/>
    <property type="match status" value="1"/>
</dbReference>
<feature type="compositionally biased region" description="Polar residues" evidence="7">
    <location>
        <begin position="357"/>
        <end position="374"/>
    </location>
</feature>
<evidence type="ECO:0000256" key="3">
    <source>
        <dbReference type="ARBA" id="ARBA00022664"/>
    </source>
</evidence>
<feature type="transmembrane region" description="Helical" evidence="8">
    <location>
        <begin position="9"/>
        <end position="27"/>
    </location>
</feature>
<dbReference type="EMBL" id="JAFNEN010000199">
    <property type="protein sequence ID" value="KAG8189950.1"/>
    <property type="molecule type" value="Genomic_DNA"/>
</dbReference>
<dbReference type="Pfam" id="PF16661">
    <property type="entry name" value="Lactamase_B_6"/>
    <property type="match status" value="1"/>
</dbReference>
<dbReference type="Gene3D" id="3.60.15.10">
    <property type="entry name" value="Ribonuclease Z/Hydroxyacylglutathione hydrolase-like"/>
    <property type="match status" value="1"/>
</dbReference>
<comment type="similarity">
    <text evidence="2 6">Belongs to the metallo-beta-lactamase superfamily. RNA-metabolizing metallo-beta-lactamase-like family. CPSF2/YSH1 subfamily.</text>
</comment>
<evidence type="ECO:0000256" key="2">
    <source>
        <dbReference type="ARBA" id="ARBA00010624"/>
    </source>
</evidence>
<dbReference type="InterPro" id="IPR027075">
    <property type="entry name" value="CPSF2"/>
</dbReference>
<dbReference type="GO" id="GO:0008289">
    <property type="term" value="F:lipid binding"/>
    <property type="evidence" value="ECO:0007669"/>
    <property type="project" value="InterPro"/>
</dbReference>
<dbReference type="GO" id="GO:0005847">
    <property type="term" value="C:mRNA cleavage and polyadenylation specificity factor complex"/>
    <property type="evidence" value="ECO:0007669"/>
    <property type="project" value="InterPro"/>
</dbReference>
<organism evidence="10 11">
    <name type="scientific">Oedothorax gibbosus</name>
    <dbReference type="NCBI Taxonomy" id="931172"/>
    <lineage>
        <taxon>Eukaryota</taxon>
        <taxon>Metazoa</taxon>
        <taxon>Ecdysozoa</taxon>
        <taxon>Arthropoda</taxon>
        <taxon>Chelicerata</taxon>
        <taxon>Arachnida</taxon>
        <taxon>Araneae</taxon>
        <taxon>Araneomorphae</taxon>
        <taxon>Entelegynae</taxon>
        <taxon>Araneoidea</taxon>
        <taxon>Linyphiidae</taxon>
        <taxon>Erigoninae</taxon>
        <taxon>Oedothorax</taxon>
    </lineage>
</organism>
<dbReference type="FunFam" id="3.60.15.10:FF:000008">
    <property type="entry name" value="Cleavage and polyadenylation specificity factor subunit 2"/>
    <property type="match status" value="1"/>
</dbReference>
<dbReference type="Pfam" id="PF13299">
    <property type="entry name" value="CPSF100_C"/>
    <property type="match status" value="1"/>
</dbReference>